<dbReference type="Proteomes" id="UP001165368">
    <property type="component" value="Unassembled WGS sequence"/>
</dbReference>
<comment type="caution">
    <text evidence="1">The sequence shown here is derived from an EMBL/GenBank/DDBJ whole genome shotgun (WGS) entry which is preliminary data.</text>
</comment>
<evidence type="ECO:0000313" key="2">
    <source>
        <dbReference type="Proteomes" id="UP001165368"/>
    </source>
</evidence>
<accession>A0ABS9LDJ2</accession>
<gene>
    <name evidence="1" type="ORF">LVY72_22105</name>
</gene>
<protein>
    <recommendedName>
        <fullName evidence="3">Asp23/Gls24 family envelope stress response protein</fullName>
    </recommendedName>
</protein>
<sequence length="124" mass="12894">MSGGTDAGRSLTGHTRVSTQALTSTAQGVAGEVLGVAPELVRAAWRDDNGSLALALSLPLGIPALDRVVADPRLVAGFDGTVRERLQAAKGRILDRIAQLSGSALSRVDIRVTGVRIREGGRVR</sequence>
<dbReference type="EMBL" id="JAKLTQ010000027">
    <property type="protein sequence ID" value="MCG2624588.1"/>
    <property type="molecule type" value="Genomic_DNA"/>
</dbReference>
<keyword evidence="2" id="KW-1185">Reference proteome</keyword>
<proteinExistence type="predicted"/>
<evidence type="ECO:0000313" key="1">
    <source>
        <dbReference type="EMBL" id="MCG2624588.1"/>
    </source>
</evidence>
<organism evidence="1 2">
    <name type="scientific">Arthrobacter hankyongi</name>
    <dbReference type="NCBI Taxonomy" id="2904801"/>
    <lineage>
        <taxon>Bacteria</taxon>
        <taxon>Bacillati</taxon>
        <taxon>Actinomycetota</taxon>
        <taxon>Actinomycetes</taxon>
        <taxon>Micrococcales</taxon>
        <taxon>Micrococcaceae</taxon>
        <taxon>Arthrobacter</taxon>
    </lineage>
</organism>
<reference evidence="1" key="1">
    <citation type="submission" date="2022-01" db="EMBL/GenBank/DDBJ databases">
        <authorList>
            <person name="Jo J.-H."/>
            <person name="Im W.-T."/>
        </authorList>
    </citation>
    <scope>NUCLEOTIDE SEQUENCE</scope>
    <source>
        <strain evidence="1">I2-34</strain>
    </source>
</reference>
<evidence type="ECO:0008006" key="3">
    <source>
        <dbReference type="Google" id="ProtNLM"/>
    </source>
</evidence>
<name>A0ABS9LDJ2_9MICC</name>